<protein>
    <submittedName>
        <fullName evidence="2">Iron-regulated ABC-type transporter membrane component</fullName>
    </submittedName>
</protein>
<proteinExistence type="predicted"/>
<sequence length="214" mass="23577">KIRLIQIQRLGNGFTFMNDIGALCEEKASLEVIQLILGGKNTYLGCKTTLQGRESSLNADTAYIVGGDGRLDMNYVAVHEGKKTQSNMQAGGVLRDHAFKLYRGTIDFKWGAKGAVGNEKEDVLLLSNDVVNQTIPLILCAEEDVEGNHGATIGKLDDELLFYLESRGMNREQIYEMMAMAKVDAVCRKIPDAATRAKVQEFLGRAGEEEEAEE</sequence>
<reference evidence="2" key="1">
    <citation type="journal article" date="2013" name="Environ. Microbiol.">
        <title>Microbiota from the distal guts of lean and obese adolescents exhibit partial functional redundancy besides clear differences in community structure.</title>
        <authorList>
            <person name="Ferrer M."/>
            <person name="Ruiz A."/>
            <person name="Lanza F."/>
            <person name="Haange S.B."/>
            <person name="Oberbach A."/>
            <person name="Till H."/>
            <person name="Bargiela R."/>
            <person name="Campoy C."/>
            <person name="Segura M.T."/>
            <person name="Richter M."/>
            <person name="von Bergen M."/>
            <person name="Seifert J."/>
            <person name="Suarez A."/>
        </authorList>
    </citation>
    <scope>NUCLEOTIDE SEQUENCE</scope>
</reference>
<organism evidence="2">
    <name type="scientific">human gut metagenome</name>
    <dbReference type="NCBI Taxonomy" id="408170"/>
    <lineage>
        <taxon>unclassified sequences</taxon>
        <taxon>metagenomes</taxon>
        <taxon>organismal metagenomes</taxon>
    </lineage>
</organism>
<dbReference type="PANTHER" id="PTHR43575:SF1">
    <property type="entry name" value="PROTEIN ABCI7, CHLOROPLASTIC"/>
    <property type="match status" value="1"/>
</dbReference>
<evidence type="ECO:0000313" key="2">
    <source>
        <dbReference type="EMBL" id="EKC50195.1"/>
    </source>
</evidence>
<dbReference type="EMBL" id="AJWY01012347">
    <property type="protein sequence ID" value="EKC50195.1"/>
    <property type="molecule type" value="Genomic_DNA"/>
</dbReference>
<dbReference type="AlphaFoldDB" id="K1S8Y2"/>
<accession>K1S8Y2</accession>
<name>K1S8Y2_9ZZZZ</name>
<feature type="domain" description="SUF system FeS cluster assembly SufBD core" evidence="1">
    <location>
        <begin position="2"/>
        <end position="180"/>
    </location>
</feature>
<dbReference type="InterPro" id="IPR037284">
    <property type="entry name" value="SUF_FeS_clus_asmbl_SufBD_sf"/>
</dbReference>
<dbReference type="Pfam" id="PF01458">
    <property type="entry name" value="SUFBD_core"/>
    <property type="match status" value="1"/>
</dbReference>
<dbReference type="SUPFAM" id="SSF101960">
    <property type="entry name" value="Stabilizer of iron transporter SufD"/>
    <property type="match status" value="1"/>
</dbReference>
<dbReference type="InterPro" id="IPR055346">
    <property type="entry name" value="Fe-S_cluster_assembly_SufBD"/>
</dbReference>
<dbReference type="GO" id="GO:0016226">
    <property type="term" value="P:iron-sulfur cluster assembly"/>
    <property type="evidence" value="ECO:0007669"/>
    <property type="project" value="InterPro"/>
</dbReference>
<comment type="caution">
    <text evidence="2">The sequence shown here is derived from an EMBL/GenBank/DDBJ whole genome shotgun (WGS) entry which is preliminary data.</text>
</comment>
<dbReference type="InterPro" id="IPR000825">
    <property type="entry name" value="SUF_FeS_clus_asmbl_SufBD_core"/>
</dbReference>
<evidence type="ECO:0000259" key="1">
    <source>
        <dbReference type="Pfam" id="PF01458"/>
    </source>
</evidence>
<dbReference type="PANTHER" id="PTHR43575">
    <property type="entry name" value="PROTEIN ABCI7, CHLOROPLASTIC"/>
    <property type="match status" value="1"/>
</dbReference>
<feature type="non-terminal residue" evidence="2">
    <location>
        <position position="1"/>
    </location>
</feature>
<gene>
    <name evidence="2" type="ORF">LEA_18018</name>
</gene>